<organism evidence="6 7">
    <name type="scientific">Anas platyrhynchos platyrhynchos</name>
    <name type="common">Northern mallard</name>
    <dbReference type="NCBI Taxonomy" id="8840"/>
    <lineage>
        <taxon>Eukaryota</taxon>
        <taxon>Metazoa</taxon>
        <taxon>Chordata</taxon>
        <taxon>Craniata</taxon>
        <taxon>Vertebrata</taxon>
        <taxon>Euteleostomi</taxon>
        <taxon>Archelosauria</taxon>
        <taxon>Archosauria</taxon>
        <taxon>Dinosauria</taxon>
        <taxon>Saurischia</taxon>
        <taxon>Theropoda</taxon>
        <taxon>Coelurosauria</taxon>
        <taxon>Aves</taxon>
        <taxon>Neognathae</taxon>
        <taxon>Galloanserae</taxon>
        <taxon>Anseriformes</taxon>
        <taxon>Anatidae</taxon>
        <taxon>Anatinae</taxon>
        <taxon>Anas</taxon>
    </lineage>
</organism>
<dbReference type="GO" id="GO:0005737">
    <property type="term" value="C:cytoplasm"/>
    <property type="evidence" value="ECO:0007669"/>
    <property type="project" value="TreeGrafter"/>
</dbReference>
<dbReference type="PROSITE" id="PS50297">
    <property type="entry name" value="ANK_REP_REGION"/>
    <property type="match status" value="3"/>
</dbReference>
<evidence type="ECO:0000256" key="3">
    <source>
        <dbReference type="ARBA" id="ARBA00022740"/>
    </source>
</evidence>
<dbReference type="SUPFAM" id="SSF48403">
    <property type="entry name" value="Ankyrin repeat"/>
    <property type="match status" value="1"/>
</dbReference>
<dbReference type="OMA" id="RRANTQM"/>
<dbReference type="GO" id="GO:0007605">
    <property type="term" value="P:sensory perception of sound"/>
    <property type="evidence" value="ECO:0007669"/>
    <property type="project" value="UniProtKB-KW"/>
</dbReference>
<dbReference type="PANTHER" id="PTHR24153">
    <property type="entry name" value="ESPIN"/>
    <property type="match status" value="1"/>
</dbReference>
<dbReference type="SMART" id="SM00248">
    <property type="entry name" value="ANK"/>
    <property type="match status" value="3"/>
</dbReference>
<evidence type="ECO:0000256" key="5">
    <source>
        <dbReference type="PROSITE-ProRule" id="PRU00023"/>
    </source>
</evidence>
<sequence>MSPFPAPPCPRCPVLPPDAGCGCPAPCSACSTLSAQTKTGATPLYLACQEGHLEIIQYLVKDCGADPHVRANDGMTPLHAAAQMGHNTVIVWLVSAAWARLSERDDDGATAMHFAASRGHAKVLSWLLLHGGEITADGWGGTPLHDAAENGELEVGAAGWGCW</sequence>
<reference evidence="6" key="3">
    <citation type="submission" date="2025-09" db="UniProtKB">
        <authorList>
            <consortium name="Ensembl"/>
        </authorList>
    </citation>
    <scope>IDENTIFICATION</scope>
</reference>
<dbReference type="InterPro" id="IPR002110">
    <property type="entry name" value="Ankyrin_rpt"/>
</dbReference>
<keyword evidence="3" id="KW-1009">Hearing</keyword>
<dbReference type="GO" id="GO:0051015">
    <property type="term" value="F:actin filament binding"/>
    <property type="evidence" value="ECO:0007669"/>
    <property type="project" value="TreeGrafter"/>
</dbReference>
<reference evidence="6" key="2">
    <citation type="submission" date="2025-08" db="UniProtKB">
        <authorList>
            <consortium name="Ensembl"/>
        </authorList>
    </citation>
    <scope>IDENTIFICATION</scope>
</reference>
<evidence type="ECO:0000256" key="2">
    <source>
        <dbReference type="ARBA" id="ARBA00022737"/>
    </source>
</evidence>
<accession>A0A493TM70</accession>
<evidence type="ECO:0000256" key="1">
    <source>
        <dbReference type="ARBA" id="ARBA00004645"/>
    </source>
</evidence>
<feature type="repeat" description="ANK" evidence="5">
    <location>
        <begin position="39"/>
        <end position="61"/>
    </location>
</feature>
<dbReference type="PRINTS" id="PR01415">
    <property type="entry name" value="ANKYRIN"/>
</dbReference>
<keyword evidence="2" id="KW-0677">Repeat</keyword>
<dbReference type="GO" id="GO:0051017">
    <property type="term" value="P:actin filament bundle assembly"/>
    <property type="evidence" value="ECO:0007669"/>
    <property type="project" value="TreeGrafter"/>
</dbReference>
<feature type="repeat" description="ANK" evidence="5">
    <location>
        <begin position="73"/>
        <end position="106"/>
    </location>
</feature>
<evidence type="ECO:0000313" key="6">
    <source>
        <dbReference type="Ensembl" id="ENSAPLP00000026898.1"/>
    </source>
</evidence>
<dbReference type="STRING" id="8840.ENSAPLP00000026898"/>
<proteinExistence type="predicted"/>
<dbReference type="InterPro" id="IPR052420">
    <property type="entry name" value="Espin/Espin-like"/>
</dbReference>
<dbReference type="Ensembl" id="ENSAPLT00000029537.1">
    <property type="protein sequence ID" value="ENSAPLP00000026898.1"/>
    <property type="gene ID" value="ENSAPLG00000018094.1"/>
</dbReference>
<evidence type="ECO:0000256" key="4">
    <source>
        <dbReference type="ARBA" id="ARBA00023043"/>
    </source>
</evidence>
<dbReference type="Proteomes" id="UP000016666">
    <property type="component" value="Chromosome 22"/>
</dbReference>
<dbReference type="GeneTree" id="ENSGT00940000160408"/>
<keyword evidence="7" id="KW-1185">Reference proteome</keyword>
<dbReference type="InterPro" id="IPR036770">
    <property type="entry name" value="Ankyrin_rpt-contain_sf"/>
</dbReference>
<dbReference type="PROSITE" id="PS50088">
    <property type="entry name" value="ANK_REPEAT"/>
    <property type="match status" value="3"/>
</dbReference>
<dbReference type="PANTHER" id="PTHR24153:SF14">
    <property type="entry name" value="ESPIN"/>
    <property type="match status" value="1"/>
</dbReference>
<dbReference type="AlphaFoldDB" id="A0A493TM70"/>
<feature type="repeat" description="ANK" evidence="5">
    <location>
        <begin position="107"/>
        <end position="139"/>
    </location>
</feature>
<name>A0A493TM70_ANAPP</name>
<reference evidence="6 7" key="1">
    <citation type="submission" date="2017-10" db="EMBL/GenBank/DDBJ databases">
        <title>A new Pekin duck reference genome.</title>
        <authorList>
            <person name="Hou Z.-C."/>
            <person name="Zhou Z.-K."/>
            <person name="Zhu F."/>
            <person name="Hou S.-S."/>
        </authorList>
    </citation>
    <scope>NUCLEOTIDE SEQUENCE [LARGE SCALE GENOMIC DNA]</scope>
</reference>
<dbReference type="Gene3D" id="1.25.40.20">
    <property type="entry name" value="Ankyrin repeat-containing domain"/>
    <property type="match status" value="2"/>
</dbReference>
<keyword evidence="4 5" id="KW-0040">ANK repeat</keyword>
<protein>
    <submittedName>
        <fullName evidence="6">Uncharacterized protein</fullName>
    </submittedName>
</protein>
<dbReference type="Pfam" id="PF12796">
    <property type="entry name" value="Ank_2"/>
    <property type="match status" value="2"/>
</dbReference>
<dbReference type="GO" id="GO:0032420">
    <property type="term" value="C:stereocilium"/>
    <property type="evidence" value="ECO:0007669"/>
    <property type="project" value="UniProtKB-SubCell"/>
</dbReference>
<comment type="subcellular location">
    <subcellularLocation>
        <location evidence="1">Cell projection</location>
        <location evidence="1">Stereocilium</location>
    </subcellularLocation>
</comment>
<evidence type="ECO:0000313" key="7">
    <source>
        <dbReference type="Proteomes" id="UP000016666"/>
    </source>
</evidence>